<accession>A0AAN2CAE0</accession>
<dbReference type="SUPFAM" id="SSF89447">
    <property type="entry name" value="AbrB/MazE/MraZ-like"/>
    <property type="match status" value="1"/>
</dbReference>
<keyword evidence="3" id="KW-1185">Reference proteome</keyword>
<feature type="compositionally biased region" description="Polar residues" evidence="1">
    <location>
        <begin position="11"/>
        <end position="23"/>
    </location>
</feature>
<name>A0AAN2CAE0_UNVUL</name>
<evidence type="ECO:0008006" key="4">
    <source>
        <dbReference type="Google" id="ProtNLM"/>
    </source>
</evidence>
<dbReference type="AlphaFoldDB" id="A0AAN2CAE0"/>
<dbReference type="Proteomes" id="UP001317532">
    <property type="component" value="Chromosome"/>
</dbReference>
<gene>
    <name evidence="2" type="ORF">WPS_20990</name>
</gene>
<sequence length="104" mass="10953">MKRPIAADSAPSGTARRSTSGSPPATPYRLPGCAAGPLSTVGSKPRRVALFDLNISLLHHCFPMRITLRRIGNAQGVVLPKAILAEVGFERDIDMAVEGGAVVF</sequence>
<proteinExistence type="predicted"/>
<evidence type="ECO:0000313" key="2">
    <source>
        <dbReference type="EMBL" id="BDE06823.1"/>
    </source>
</evidence>
<organism evidence="2 3">
    <name type="scientific">Vulcanimicrobium alpinum</name>
    <dbReference type="NCBI Taxonomy" id="3016050"/>
    <lineage>
        <taxon>Bacteria</taxon>
        <taxon>Bacillati</taxon>
        <taxon>Vulcanimicrobiota</taxon>
        <taxon>Vulcanimicrobiia</taxon>
        <taxon>Vulcanimicrobiales</taxon>
        <taxon>Vulcanimicrobiaceae</taxon>
        <taxon>Vulcanimicrobium</taxon>
    </lineage>
</organism>
<dbReference type="Gene3D" id="2.10.260.10">
    <property type="match status" value="1"/>
</dbReference>
<reference evidence="2 3" key="1">
    <citation type="journal article" date="2022" name="ISME Commun">
        <title>Vulcanimicrobium alpinus gen. nov. sp. nov., the first cultivated representative of the candidate phylum 'Eremiobacterota', is a metabolically versatile aerobic anoxygenic phototroph.</title>
        <authorList>
            <person name="Yabe S."/>
            <person name="Muto K."/>
            <person name="Abe K."/>
            <person name="Yokota A."/>
            <person name="Staudigel H."/>
            <person name="Tebo B.M."/>
        </authorList>
    </citation>
    <scope>NUCLEOTIDE SEQUENCE [LARGE SCALE GENOMIC DNA]</scope>
    <source>
        <strain evidence="2 3">WC8-2</strain>
    </source>
</reference>
<evidence type="ECO:0000313" key="3">
    <source>
        <dbReference type="Proteomes" id="UP001317532"/>
    </source>
</evidence>
<dbReference type="InterPro" id="IPR037914">
    <property type="entry name" value="SpoVT-AbrB_sf"/>
</dbReference>
<protein>
    <recommendedName>
        <fullName evidence="4">SpoVT-AbrB domain-containing protein</fullName>
    </recommendedName>
</protein>
<feature type="region of interest" description="Disordered" evidence="1">
    <location>
        <begin position="1"/>
        <end position="30"/>
    </location>
</feature>
<dbReference type="EMBL" id="AP025523">
    <property type="protein sequence ID" value="BDE06823.1"/>
    <property type="molecule type" value="Genomic_DNA"/>
</dbReference>
<evidence type="ECO:0000256" key="1">
    <source>
        <dbReference type="SAM" id="MobiDB-lite"/>
    </source>
</evidence>
<dbReference type="KEGG" id="vab:WPS_20990"/>